<dbReference type="PANTHER" id="PTHR47785:SF4">
    <property type="entry name" value="ZN(II)2CYS6 TRANSCRIPTION FACTOR (EUROFUNG)"/>
    <property type="match status" value="1"/>
</dbReference>
<protein>
    <recommendedName>
        <fullName evidence="3">Transcription factor domain-containing protein</fullName>
    </recommendedName>
</protein>
<comment type="caution">
    <text evidence="1">The sequence shown here is derived from an EMBL/GenBank/DDBJ whole genome shotgun (WGS) entry which is preliminary data.</text>
</comment>
<sequence length="384" mass="43469">MQSPISEGSHEKSQTAPLFPTSHTVNELLKSYMASTHLLHPFLDDPRALVEQCVKQQPMSSIQNAISWLILALGEIASGKPQDSLAVPLYSQAASLLCTELGQHSVAHAQASILAALMSKSSCAISQPEVQVHRRGVTLIYWTCVLLEREILACFGTLPLSNLHIYRKDMLQTLSPLPEDSILGTYHCRIFLDCIRDDSYTVMKKYSRGEHIAIEYLHSWRNWVPSKIGWMDDDLPCANPVTALLRAEYYRSLHVVLHPPYLVETADVSSPLEKLERDKKLDEYALIIYVESTTRVIETFTNHLHNPVYAYYTLFKAILALEAFFKAALPIEPLLTVKRLTELLSRSDTILFKVKSLSPLLAELYRIFQKWKQEIDVGLLESSC</sequence>
<evidence type="ECO:0000313" key="1">
    <source>
        <dbReference type="EMBL" id="KAF2024863.1"/>
    </source>
</evidence>
<dbReference type="InterPro" id="IPR053181">
    <property type="entry name" value="EcdB-like_regulator"/>
</dbReference>
<dbReference type="PANTHER" id="PTHR47785">
    <property type="entry name" value="ZN(II)2CYS6 TRANSCRIPTION FACTOR (EUROFUNG)-RELATED-RELATED"/>
    <property type="match status" value="1"/>
</dbReference>
<reference evidence="1" key="1">
    <citation type="journal article" date="2020" name="Stud. Mycol.">
        <title>101 Dothideomycetes genomes: a test case for predicting lifestyles and emergence of pathogens.</title>
        <authorList>
            <person name="Haridas S."/>
            <person name="Albert R."/>
            <person name="Binder M."/>
            <person name="Bloem J."/>
            <person name="Labutti K."/>
            <person name="Salamov A."/>
            <person name="Andreopoulos B."/>
            <person name="Baker S."/>
            <person name="Barry K."/>
            <person name="Bills G."/>
            <person name="Bluhm B."/>
            <person name="Cannon C."/>
            <person name="Castanera R."/>
            <person name="Culley D."/>
            <person name="Daum C."/>
            <person name="Ezra D."/>
            <person name="Gonzalez J."/>
            <person name="Henrissat B."/>
            <person name="Kuo A."/>
            <person name="Liang C."/>
            <person name="Lipzen A."/>
            <person name="Lutzoni F."/>
            <person name="Magnuson J."/>
            <person name="Mondo S."/>
            <person name="Nolan M."/>
            <person name="Ohm R."/>
            <person name="Pangilinan J."/>
            <person name="Park H.-J."/>
            <person name="Ramirez L."/>
            <person name="Alfaro M."/>
            <person name="Sun H."/>
            <person name="Tritt A."/>
            <person name="Yoshinaga Y."/>
            <person name="Zwiers L.-H."/>
            <person name="Turgeon B."/>
            <person name="Goodwin S."/>
            <person name="Spatafora J."/>
            <person name="Crous P."/>
            <person name="Grigoriev I."/>
        </authorList>
    </citation>
    <scope>NUCLEOTIDE SEQUENCE</scope>
    <source>
        <strain evidence="1">CBS 110217</strain>
    </source>
</reference>
<dbReference type="AlphaFoldDB" id="A0A9P4GY90"/>
<dbReference type="EMBL" id="ML978282">
    <property type="protein sequence ID" value="KAF2024863.1"/>
    <property type="molecule type" value="Genomic_DNA"/>
</dbReference>
<keyword evidence="2" id="KW-1185">Reference proteome</keyword>
<name>A0A9P4GY90_9PLEO</name>
<dbReference type="Proteomes" id="UP000799777">
    <property type="component" value="Unassembled WGS sequence"/>
</dbReference>
<proteinExistence type="predicted"/>
<dbReference type="CDD" id="cd12148">
    <property type="entry name" value="fungal_TF_MHR"/>
    <property type="match status" value="1"/>
</dbReference>
<evidence type="ECO:0000313" key="2">
    <source>
        <dbReference type="Proteomes" id="UP000799777"/>
    </source>
</evidence>
<accession>A0A9P4GY90</accession>
<gene>
    <name evidence="1" type="ORF">EK21DRAFT_117378</name>
</gene>
<evidence type="ECO:0008006" key="3">
    <source>
        <dbReference type="Google" id="ProtNLM"/>
    </source>
</evidence>
<organism evidence="1 2">
    <name type="scientific">Setomelanomma holmii</name>
    <dbReference type="NCBI Taxonomy" id="210430"/>
    <lineage>
        <taxon>Eukaryota</taxon>
        <taxon>Fungi</taxon>
        <taxon>Dikarya</taxon>
        <taxon>Ascomycota</taxon>
        <taxon>Pezizomycotina</taxon>
        <taxon>Dothideomycetes</taxon>
        <taxon>Pleosporomycetidae</taxon>
        <taxon>Pleosporales</taxon>
        <taxon>Pleosporineae</taxon>
        <taxon>Phaeosphaeriaceae</taxon>
        <taxon>Setomelanomma</taxon>
    </lineage>
</organism>